<keyword evidence="3" id="KW-0862">Zinc</keyword>
<keyword evidence="1" id="KW-0479">Metal-binding</keyword>
<dbReference type="PROSITE" id="PS50865">
    <property type="entry name" value="ZF_MYND_2"/>
    <property type="match status" value="1"/>
</dbReference>
<evidence type="ECO:0000256" key="1">
    <source>
        <dbReference type="ARBA" id="ARBA00022723"/>
    </source>
</evidence>
<evidence type="ECO:0000313" key="7">
    <source>
        <dbReference type="Proteomes" id="UP000800200"/>
    </source>
</evidence>
<dbReference type="SUPFAM" id="SSF144232">
    <property type="entry name" value="HIT/MYND zinc finger-like"/>
    <property type="match status" value="1"/>
</dbReference>
<feature type="domain" description="MYND-type" evidence="5">
    <location>
        <begin position="477"/>
        <end position="513"/>
    </location>
</feature>
<evidence type="ECO:0000256" key="4">
    <source>
        <dbReference type="PROSITE-ProRule" id="PRU00134"/>
    </source>
</evidence>
<dbReference type="Pfam" id="PF01753">
    <property type="entry name" value="zf-MYND"/>
    <property type="match status" value="1"/>
</dbReference>
<evidence type="ECO:0000259" key="5">
    <source>
        <dbReference type="PROSITE" id="PS50865"/>
    </source>
</evidence>
<organism evidence="6 7">
    <name type="scientific">Zopfia rhizophila CBS 207.26</name>
    <dbReference type="NCBI Taxonomy" id="1314779"/>
    <lineage>
        <taxon>Eukaryota</taxon>
        <taxon>Fungi</taxon>
        <taxon>Dikarya</taxon>
        <taxon>Ascomycota</taxon>
        <taxon>Pezizomycotina</taxon>
        <taxon>Dothideomycetes</taxon>
        <taxon>Dothideomycetes incertae sedis</taxon>
        <taxon>Zopfiaceae</taxon>
        <taxon>Zopfia</taxon>
    </lineage>
</organism>
<dbReference type="OrthoDB" id="437457at2759"/>
<evidence type="ECO:0000256" key="3">
    <source>
        <dbReference type="ARBA" id="ARBA00022833"/>
    </source>
</evidence>
<protein>
    <recommendedName>
        <fullName evidence="5">MYND-type domain-containing protein</fullName>
    </recommendedName>
</protein>
<dbReference type="Pfam" id="PF14441">
    <property type="entry name" value="OTT_1508_deam"/>
    <property type="match status" value="1"/>
</dbReference>
<dbReference type="InterPro" id="IPR002893">
    <property type="entry name" value="Znf_MYND"/>
</dbReference>
<dbReference type="GO" id="GO:0008270">
    <property type="term" value="F:zinc ion binding"/>
    <property type="evidence" value="ECO:0007669"/>
    <property type="project" value="UniProtKB-KW"/>
</dbReference>
<dbReference type="InterPro" id="IPR027796">
    <property type="entry name" value="OTT_1508_deam-like"/>
</dbReference>
<dbReference type="AlphaFoldDB" id="A0A6A6DLX8"/>
<proteinExistence type="predicted"/>
<dbReference type="EMBL" id="ML994667">
    <property type="protein sequence ID" value="KAF2179438.1"/>
    <property type="molecule type" value="Genomic_DNA"/>
</dbReference>
<sequence length="701" mass="80340">METVSPEEAYARVIWAAHILAYLSRGRSQPDLIRTDDHAINEDEEGNDFDSVFNDVLTNASENLRTKFLDSIARVLSHTKGWNHVTVAALREYEDRVEIDVARNEGFNVEDEAFIDSLEEFLSAQGEDKKIRQESASGRFLYALSKYWSGRLMQLFDELRNLFKSLEIKPEAPRRFTEISTLLAKVRSEPSNQEDSTLELVQLAYKLVHSEFELEDLLRHLGKGNGQNTRRALRIVAQPMTLCHILSQVARTLPQFQHISVVKLLPRREVRIGKAFVIPIGEAWERLRLPQADRVIWKFFNKNDRDFRKDCSRDFRTHAEIQLQLRYEEDKHLRPTIDYLGCSKKACLLCESFLALPPILLRTGGRHGMCYSAWGLPQTSQKHFHERLIRLSEVLTERVQQCISENIFCEAVSQTVVGSSVNDADIEDLDERAKAMAIEKQYKESIRAKDALMHDPSSAKPRRADQERAIGEEQESCVICDASPARQDDRCKSAWYCSTQCQEVDWPSHKLLCRKYSSARSSRPTKRHRLAILFPPDKVRPKLVWVLCEKKSDEFEGSRECAQLSTFLGNDMDRRHVQRVPSRDRDLDDTIEVAFRGMFLKDGSKSNRSLYASIGTAGTMNGDWRGPIIILAKPGIGRDPPDYRDITLHDFRYALDYFISYSDSSVRAPVSGSRRTNKCYWCSGDLPRGAEAPWKGTIRGG</sequence>
<evidence type="ECO:0000313" key="6">
    <source>
        <dbReference type="EMBL" id="KAF2179438.1"/>
    </source>
</evidence>
<dbReference type="Proteomes" id="UP000800200">
    <property type="component" value="Unassembled WGS sequence"/>
</dbReference>
<keyword evidence="2 4" id="KW-0863">Zinc-finger</keyword>
<accession>A0A6A6DLX8</accession>
<dbReference type="Gene3D" id="6.10.140.2220">
    <property type="match status" value="1"/>
</dbReference>
<gene>
    <name evidence="6" type="ORF">K469DRAFT_694128</name>
</gene>
<name>A0A6A6DLX8_9PEZI</name>
<keyword evidence="7" id="KW-1185">Reference proteome</keyword>
<evidence type="ECO:0000256" key="2">
    <source>
        <dbReference type="ARBA" id="ARBA00022771"/>
    </source>
</evidence>
<reference evidence="6" key="1">
    <citation type="journal article" date="2020" name="Stud. Mycol.">
        <title>101 Dothideomycetes genomes: a test case for predicting lifestyles and emergence of pathogens.</title>
        <authorList>
            <person name="Haridas S."/>
            <person name="Albert R."/>
            <person name="Binder M."/>
            <person name="Bloem J."/>
            <person name="Labutti K."/>
            <person name="Salamov A."/>
            <person name="Andreopoulos B."/>
            <person name="Baker S."/>
            <person name="Barry K."/>
            <person name="Bills G."/>
            <person name="Bluhm B."/>
            <person name="Cannon C."/>
            <person name="Castanera R."/>
            <person name="Culley D."/>
            <person name="Daum C."/>
            <person name="Ezra D."/>
            <person name="Gonzalez J."/>
            <person name="Henrissat B."/>
            <person name="Kuo A."/>
            <person name="Liang C."/>
            <person name="Lipzen A."/>
            <person name="Lutzoni F."/>
            <person name="Magnuson J."/>
            <person name="Mondo S."/>
            <person name="Nolan M."/>
            <person name="Ohm R."/>
            <person name="Pangilinan J."/>
            <person name="Park H.-J."/>
            <person name="Ramirez L."/>
            <person name="Alfaro M."/>
            <person name="Sun H."/>
            <person name="Tritt A."/>
            <person name="Yoshinaga Y."/>
            <person name="Zwiers L.-H."/>
            <person name="Turgeon B."/>
            <person name="Goodwin S."/>
            <person name="Spatafora J."/>
            <person name="Crous P."/>
            <person name="Grigoriev I."/>
        </authorList>
    </citation>
    <scope>NUCLEOTIDE SEQUENCE</scope>
    <source>
        <strain evidence="6">CBS 207.26</strain>
    </source>
</reference>